<dbReference type="InterPro" id="IPR055170">
    <property type="entry name" value="GFO_IDH_MocA-like_dom"/>
</dbReference>
<evidence type="ECO:0000259" key="1">
    <source>
        <dbReference type="Pfam" id="PF01408"/>
    </source>
</evidence>
<feature type="domain" description="Gfo/Idh/MocA-like oxidoreductase N-terminal" evidence="1">
    <location>
        <begin position="4"/>
        <end position="118"/>
    </location>
</feature>
<dbReference type="AlphaFoldDB" id="A0A7W8DI82"/>
<reference evidence="3 4" key="1">
    <citation type="submission" date="2020-08" db="EMBL/GenBank/DDBJ databases">
        <title>Genomic Encyclopedia of Type Strains, Phase IV (KMG-IV): sequencing the most valuable type-strain genomes for metagenomic binning, comparative biology and taxonomic classification.</title>
        <authorList>
            <person name="Goeker M."/>
        </authorList>
    </citation>
    <scope>NUCLEOTIDE SEQUENCE [LARGE SCALE GENOMIC DNA]</scope>
    <source>
        <strain evidence="3 4">DSM 12252</strain>
    </source>
</reference>
<dbReference type="SUPFAM" id="SSF51735">
    <property type="entry name" value="NAD(P)-binding Rossmann-fold domains"/>
    <property type="match status" value="1"/>
</dbReference>
<dbReference type="InterPro" id="IPR036291">
    <property type="entry name" value="NAD(P)-bd_dom_sf"/>
</dbReference>
<proteinExistence type="predicted"/>
<dbReference type="InterPro" id="IPR051450">
    <property type="entry name" value="Gfo/Idh/MocA_Oxidoreductases"/>
</dbReference>
<gene>
    <name evidence="3" type="ORF">HNQ65_000219</name>
</gene>
<name>A0A7W8DI82_9BACT</name>
<dbReference type="RefSeq" id="WP_184337526.1">
    <property type="nucleotide sequence ID" value="NZ_JACHIG010000001.1"/>
</dbReference>
<dbReference type="EMBL" id="JACHIG010000001">
    <property type="protein sequence ID" value="MBB5030665.1"/>
    <property type="molecule type" value="Genomic_DNA"/>
</dbReference>
<keyword evidence="4" id="KW-1185">Reference proteome</keyword>
<dbReference type="SUPFAM" id="SSF55347">
    <property type="entry name" value="Glyceraldehyde-3-phosphate dehydrogenase-like, C-terminal domain"/>
    <property type="match status" value="1"/>
</dbReference>
<dbReference type="Pfam" id="PF01408">
    <property type="entry name" value="GFO_IDH_MocA"/>
    <property type="match status" value="1"/>
</dbReference>
<dbReference type="Gene3D" id="3.40.50.720">
    <property type="entry name" value="NAD(P)-binding Rossmann-like Domain"/>
    <property type="match status" value="1"/>
</dbReference>
<dbReference type="Pfam" id="PF22725">
    <property type="entry name" value="GFO_IDH_MocA_C3"/>
    <property type="match status" value="1"/>
</dbReference>
<dbReference type="Gene3D" id="3.30.360.10">
    <property type="entry name" value="Dihydrodipicolinate Reductase, domain 2"/>
    <property type="match status" value="1"/>
</dbReference>
<dbReference type="PANTHER" id="PTHR43377">
    <property type="entry name" value="BILIVERDIN REDUCTASE A"/>
    <property type="match status" value="1"/>
</dbReference>
<dbReference type="PANTHER" id="PTHR43377:SF1">
    <property type="entry name" value="BILIVERDIN REDUCTASE A"/>
    <property type="match status" value="1"/>
</dbReference>
<dbReference type="GO" id="GO:0000166">
    <property type="term" value="F:nucleotide binding"/>
    <property type="evidence" value="ECO:0007669"/>
    <property type="project" value="InterPro"/>
</dbReference>
<evidence type="ECO:0000313" key="4">
    <source>
        <dbReference type="Proteomes" id="UP000590740"/>
    </source>
</evidence>
<feature type="domain" description="GFO/IDH/MocA-like oxidoreductase" evidence="2">
    <location>
        <begin position="128"/>
        <end position="249"/>
    </location>
</feature>
<accession>A0A7W8DI82</accession>
<evidence type="ECO:0000259" key="2">
    <source>
        <dbReference type="Pfam" id="PF22725"/>
    </source>
</evidence>
<protein>
    <submittedName>
        <fullName evidence="3">Putative dehydrogenase</fullName>
    </submittedName>
</protein>
<comment type="caution">
    <text evidence="3">The sequence shown here is derived from an EMBL/GenBank/DDBJ whole genome shotgun (WGS) entry which is preliminary data.</text>
</comment>
<dbReference type="InterPro" id="IPR000683">
    <property type="entry name" value="Gfo/Idh/MocA-like_OxRdtase_N"/>
</dbReference>
<organism evidence="3 4">
    <name type="scientific">Prosthecobacter vanneervenii</name>
    <dbReference type="NCBI Taxonomy" id="48466"/>
    <lineage>
        <taxon>Bacteria</taxon>
        <taxon>Pseudomonadati</taxon>
        <taxon>Verrucomicrobiota</taxon>
        <taxon>Verrucomicrobiia</taxon>
        <taxon>Verrucomicrobiales</taxon>
        <taxon>Verrucomicrobiaceae</taxon>
        <taxon>Prosthecobacter</taxon>
    </lineage>
</organism>
<sequence length="329" mass="35836">MHSILVIGCGSIGERHLRCFQQTGRCHVSVCDANAALLAEVSQRYDAPAFSTLQEALAAQRFDALVICTPAHTHLAIAREGAAHGAALLIEKPLSVTLDGLEETRAAIAKSGRFAAVAYVYHCFPWVVAAREFLHSGALGRPLQATVVAGQHFPTFRPAYRNIYYARHETGGGAIQDALTHLMNAMEWLIGPMTRLYCDASHQRLEGVTVEDTVNICARHGSVMASYAMTQFQAANETTLEVQCEVGSLKIESHAQRWGSMRLGETAWEWRSTAPLQRDDLFIAQANAFLDGMEGKPCTLCTFEEAAQTLRCNRAALESAATGMPITIS</sequence>
<dbReference type="Proteomes" id="UP000590740">
    <property type="component" value="Unassembled WGS sequence"/>
</dbReference>
<evidence type="ECO:0000313" key="3">
    <source>
        <dbReference type="EMBL" id="MBB5030665.1"/>
    </source>
</evidence>